<dbReference type="KEGG" id="foc:113207466"/>
<gene>
    <name evidence="3" type="primary">LOC113207466</name>
</gene>
<evidence type="ECO:0000313" key="3">
    <source>
        <dbReference type="RefSeq" id="XP_052124294.1"/>
    </source>
</evidence>
<evidence type="ECO:0000256" key="1">
    <source>
        <dbReference type="SAM" id="MobiDB-lite"/>
    </source>
</evidence>
<dbReference type="GeneID" id="113207466"/>
<feature type="compositionally biased region" description="Polar residues" evidence="1">
    <location>
        <begin position="59"/>
        <end position="75"/>
    </location>
</feature>
<feature type="compositionally biased region" description="Basic residues" evidence="1">
    <location>
        <begin position="126"/>
        <end position="142"/>
    </location>
</feature>
<evidence type="ECO:0000313" key="2">
    <source>
        <dbReference type="Proteomes" id="UP000504606"/>
    </source>
</evidence>
<feature type="compositionally biased region" description="Polar residues" evidence="1">
    <location>
        <begin position="1"/>
        <end position="28"/>
    </location>
</feature>
<dbReference type="Proteomes" id="UP000504606">
    <property type="component" value="Unplaced"/>
</dbReference>
<sequence length="209" mass="22709">MQDQSNFTGQPNVTNSLDIGKSSASTKILTPAQLRRKKWKNKKSSAKKRLKELAKRQQTNNQSNDTGKAYVTNSLDMEMKMSSAATATGTPEAHGQSNFTGQPNVTNSLDNGKSSAPTKTLTPAQLRRKKLNNKRSSVRKRLKELAKRQQTNDQSNDIGAPNVTNNLDMEMPSLATAVATGTSEAQDLCKDTGEPNLTDSLNIKMPSSA</sequence>
<proteinExistence type="predicted"/>
<feature type="compositionally biased region" description="Polar residues" evidence="1">
    <location>
        <begin position="195"/>
        <end position="209"/>
    </location>
</feature>
<organism evidence="2 3">
    <name type="scientific">Frankliniella occidentalis</name>
    <name type="common">Western flower thrips</name>
    <name type="synonym">Euthrips occidentalis</name>
    <dbReference type="NCBI Taxonomy" id="133901"/>
    <lineage>
        <taxon>Eukaryota</taxon>
        <taxon>Metazoa</taxon>
        <taxon>Ecdysozoa</taxon>
        <taxon>Arthropoda</taxon>
        <taxon>Hexapoda</taxon>
        <taxon>Insecta</taxon>
        <taxon>Pterygota</taxon>
        <taxon>Neoptera</taxon>
        <taxon>Paraneoptera</taxon>
        <taxon>Thysanoptera</taxon>
        <taxon>Terebrantia</taxon>
        <taxon>Thripoidea</taxon>
        <taxon>Thripidae</taxon>
        <taxon>Frankliniella</taxon>
    </lineage>
</organism>
<accession>A0A9C6WYH9</accession>
<protein>
    <submittedName>
        <fullName evidence="3">Uncharacterized protein LOC113207466</fullName>
    </submittedName>
</protein>
<feature type="region of interest" description="Disordered" evidence="1">
    <location>
        <begin position="179"/>
        <end position="209"/>
    </location>
</feature>
<reference evidence="3" key="1">
    <citation type="submission" date="2025-08" db="UniProtKB">
        <authorList>
            <consortium name="RefSeq"/>
        </authorList>
    </citation>
    <scope>IDENTIFICATION</scope>
    <source>
        <tissue evidence="3">Whole organism</tissue>
    </source>
</reference>
<keyword evidence="2" id="KW-1185">Reference proteome</keyword>
<dbReference type="AlphaFoldDB" id="A0A9C6WYH9"/>
<feature type="compositionally biased region" description="Polar residues" evidence="1">
    <location>
        <begin position="83"/>
        <end position="123"/>
    </location>
</feature>
<feature type="region of interest" description="Disordered" evidence="1">
    <location>
        <begin position="1"/>
        <end position="167"/>
    </location>
</feature>
<feature type="compositionally biased region" description="Polar residues" evidence="1">
    <location>
        <begin position="148"/>
        <end position="167"/>
    </location>
</feature>
<feature type="compositionally biased region" description="Basic residues" evidence="1">
    <location>
        <begin position="34"/>
        <end position="50"/>
    </location>
</feature>
<dbReference type="RefSeq" id="XP_052124294.1">
    <property type="nucleotide sequence ID" value="XM_052268334.1"/>
</dbReference>
<name>A0A9C6WYH9_FRAOC</name>